<dbReference type="Proteomes" id="UP001144978">
    <property type="component" value="Unassembled WGS sequence"/>
</dbReference>
<comment type="caution">
    <text evidence="1">The sequence shown here is derived from an EMBL/GenBank/DDBJ whole genome shotgun (WGS) entry which is preliminary data.</text>
</comment>
<proteinExistence type="predicted"/>
<protein>
    <submittedName>
        <fullName evidence="1">Uncharacterized protein</fullName>
    </submittedName>
</protein>
<evidence type="ECO:0000313" key="1">
    <source>
        <dbReference type="EMBL" id="KAJ2985437.1"/>
    </source>
</evidence>
<organism evidence="1 2">
    <name type="scientific">Trametes sanguinea</name>
    <dbReference type="NCBI Taxonomy" id="158606"/>
    <lineage>
        <taxon>Eukaryota</taxon>
        <taxon>Fungi</taxon>
        <taxon>Dikarya</taxon>
        <taxon>Basidiomycota</taxon>
        <taxon>Agaricomycotina</taxon>
        <taxon>Agaricomycetes</taxon>
        <taxon>Polyporales</taxon>
        <taxon>Polyporaceae</taxon>
        <taxon>Trametes</taxon>
    </lineage>
</organism>
<dbReference type="EMBL" id="JANSHE010003586">
    <property type="protein sequence ID" value="KAJ2985437.1"/>
    <property type="molecule type" value="Genomic_DNA"/>
</dbReference>
<reference evidence="1" key="1">
    <citation type="submission" date="2022-08" db="EMBL/GenBank/DDBJ databases">
        <title>Genome Sequence of Pycnoporus sanguineus.</title>
        <authorList>
            <person name="Buettner E."/>
        </authorList>
    </citation>
    <scope>NUCLEOTIDE SEQUENCE</scope>
    <source>
        <strain evidence="1">CG-C14</strain>
    </source>
</reference>
<keyword evidence="2" id="KW-1185">Reference proteome</keyword>
<sequence>MSSNNPLAEDRQPTHQDDIEVLVLPEPGQVIDRVERKVKVLRVKITKDLRVKDLKELLKAYGLPLSGKRDILVQRLRKYAEDPEQWNSQFMPARNHERGDISSRRAANSHAARRIISQFGTKESKTEYASRKQGMEAFAVEPPPTDAVREANSEWVKMVLKRRTIIQNPSTTGSAQQHANTAVTQGARDEQTIAQGSGSFSGLVVNASSELDGEAAGRARVGVGPEFPVVQHEKASGGLSDGWWTLIAA</sequence>
<accession>A0ACC1P457</accession>
<gene>
    <name evidence="1" type="ORF">NUW54_g10151</name>
</gene>
<evidence type="ECO:0000313" key="2">
    <source>
        <dbReference type="Proteomes" id="UP001144978"/>
    </source>
</evidence>
<name>A0ACC1P457_9APHY</name>